<dbReference type="AlphaFoldDB" id="A0A9D5P061"/>
<dbReference type="CDD" id="cd00761">
    <property type="entry name" value="Glyco_tranf_GTA_type"/>
    <property type="match status" value="1"/>
</dbReference>
<accession>A0A9D5P061</accession>
<dbReference type="GO" id="GO:0016758">
    <property type="term" value="F:hexosyltransferase activity"/>
    <property type="evidence" value="ECO:0007669"/>
    <property type="project" value="UniProtKB-ARBA"/>
</dbReference>
<evidence type="ECO:0000313" key="2">
    <source>
        <dbReference type="EMBL" id="MBE6270820.1"/>
    </source>
</evidence>
<dbReference type="InterPro" id="IPR001173">
    <property type="entry name" value="Glyco_trans_2-like"/>
</dbReference>
<sequence length="315" mass="37228">MMEKNNPLVVVWCLTYNQKDYIRDALDGFVMQQTNFPFEVIVHDDASTDGTTAIVEDYAKRYPDIVKPMIETENQWKKGGLKRIINIMNEHHRTGKYIAFCEGDDYWTDKRKLQKQVDFLESHPDYSLCFHSAKKIYETDTTAWINCEDIEDRDYEPTDIFINWTIPTASAICCKKAMDFYSNLKGAERIQNYDIFVFLSCAMVGKMRGMHDQMSVYRIQGEGLTYNQQAMVKTRMNNPDHFICLKENFPIVDSKPIDETISKTYFERAEIQCAFLLKLRDFWMSFKYCPVCFMRMYSKMLVRLLLRKGNEHEKK</sequence>
<dbReference type="EMBL" id="SUYC01000007">
    <property type="protein sequence ID" value="MBE6270820.1"/>
    <property type="molecule type" value="Genomic_DNA"/>
</dbReference>
<proteinExistence type="predicted"/>
<feature type="domain" description="Glycosyltransferase 2-like" evidence="1">
    <location>
        <begin position="15"/>
        <end position="169"/>
    </location>
</feature>
<gene>
    <name evidence="2" type="ORF">E7101_07700</name>
</gene>
<dbReference type="Pfam" id="PF00535">
    <property type="entry name" value="Glycos_transf_2"/>
    <property type="match status" value="1"/>
</dbReference>
<comment type="caution">
    <text evidence="2">The sequence shown here is derived from an EMBL/GenBank/DDBJ whole genome shotgun (WGS) entry which is preliminary data.</text>
</comment>
<dbReference type="InterPro" id="IPR029044">
    <property type="entry name" value="Nucleotide-diphossugar_trans"/>
</dbReference>
<dbReference type="Proteomes" id="UP000806522">
    <property type="component" value="Unassembled WGS sequence"/>
</dbReference>
<name>A0A9D5P061_XYLRU</name>
<dbReference type="PANTHER" id="PTHR22916">
    <property type="entry name" value="GLYCOSYLTRANSFERASE"/>
    <property type="match status" value="1"/>
</dbReference>
<organism evidence="2 3">
    <name type="scientific">Xylanibacter ruminicola</name>
    <name type="common">Prevotella ruminicola</name>
    <dbReference type="NCBI Taxonomy" id="839"/>
    <lineage>
        <taxon>Bacteria</taxon>
        <taxon>Pseudomonadati</taxon>
        <taxon>Bacteroidota</taxon>
        <taxon>Bacteroidia</taxon>
        <taxon>Bacteroidales</taxon>
        <taxon>Prevotellaceae</taxon>
        <taxon>Xylanibacter</taxon>
    </lineage>
</organism>
<protein>
    <submittedName>
        <fullName evidence="2">Glycosyltransferase family 2 protein</fullName>
    </submittedName>
</protein>
<dbReference type="PANTHER" id="PTHR22916:SF3">
    <property type="entry name" value="UDP-GLCNAC:BETAGAL BETA-1,3-N-ACETYLGLUCOSAMINYLTRANSFERASE-LIKE PROTEIN 1"/>
    <property type="match status" value="1"/>
</dbReference>
<dbReference type="Gene3D" id="3.90.550.10">
    <property type="entry name" value="Spore Coat Polysaccharide Biosynthesis Protein SpsA, Chain A"/>
    <property type="match status" value="1"/>
</dbReference>
<evidence type="ECO:0000259" key="1">
    <source>
        <dbReference type="Pfam" id="PF00535"/>
    </source>
</evidence>
<reference evidence="2" key="1">
    <citation type="submission" date="2019-04" db="EMBL/GenBank/DDBJ databases">
        <title>Evolution of Biomass-Degrading Anaerobic Consortia Revealed by Metagenomics.</title>
        <authorList>
            <person name="Peng X."/>
        </authorList>
    </citation>
    <scope>NUCLEOTIDE SEQUENCE</scope>
    <source>
        <strain evidence="2">SIG140</strain>
    </source>
</reference>
<evidence type="ECO:0000313" key="3">
    <source>
        <dbReference type="Proteomes" id="UP000806522"/>
    </source>
</evidence>
<dbReference type="SUPFAM" id="SSF53448">
    <property type="entry name" value="Nucleotide-diphospho-sugar transferases"/>
    <property type="match status" value="1"/>
</dbReference>